<accession>A0A0G0QTE3</accession>
<feature type="region of interest" description="Disordered" evidence="1">
    <location>
        <begin position="106"/>
        <end position="146"/>
    </location>
</feature>
<dbReference type="EMBL" id="LBYC01000002">
    <property type="protein sequence ID" value="KKR43694.1"/>
    <property type="molecule type" value="Genomic_DNA"/>
</dbReference>
<feature type="compositionally biased region" description="Low complexity" evidence="1">
    <location>
        <begin position="116"/>
        <end position="129"/>
    </location>
</feature>
<evidence type="ECO:0000256" key="1">
    <source>
        <dbReference type="SAM" id="MobiDB-lite"/>
    </source>
</evidence>
<comment type="caution">
    <text evidence="3">The sequence shown here is derived from an EMBL/GenBank/DDBJ whole genome shotgun (WGS) entry which is preliminary data.</text>
</comment>
<reference evidence="3 4" key="1">
    <citation type="journal article" date="2015" name="Nature">
        <title>rRNA introns, odd ribosomes, and small enigmatic genomes across a large radiation of phyla.</title>
        <authorList>
            <person name="Brown C.T."/>
            <person name="Hug L.A."/>
            <person name="Thomas B.C."/>
            <person name="Sharon I."/>
            <person name="Castelle C.J."/>
            <person name="Singh A."/>
            <person name="Wilkins M.J."/>
            <person name="Williams K.H."/>
            <person name="Banfield J.F."/>
        </authorList>
    </citation>
    <scope>NUCLEOTIDE SEQUENCE [LARGE SCALE GENOMIC DNA]</scope>
</reference>
<proteinExistence type="predicted"/>
<name>A0A0G0QTE3_9BACT</name>
<dbReference type="AlphaFoldDB" id="A0A0G0QTE3"/>
<evidence type="ECO:0000313" key="4">
    <source>
        <dbReference type="Proteomes" id="UP000034301"/>
    </source>
</evidence>
<gene>
    <name evidence="3" type="ORF">UT78_C0002G0044</name>
</gene>
<keyword evidence="2" id="KW-0812">Transmembrane</keyword>
<protein>
    <submittedName>
        <fullName evidence="3">Uncharacterized protein</fullName>
    </submittedName>
</protein>
<evidence type="ECO:0000256" key="2">
    <source>
        <dbReference type="SAM" id="Phobius"/>
    </source>
</evidence>
<dbReference type="Proteomes" id="UP000034301">
    <property type="component" value="Unassembled WGS sequence"/>
</dbReference>
<feature type="compositionally biased region" description="Pro residues" evidence="1">
    <location>
        <begin position="130"/>
        <end position="146"/>
    </location>
</feature>
<sequence>MPKIKNIIIFTAIAATFVLIYIFFIRPSPEEENLVVSPSTTTLPDVGGSPANSQVVAPLVAKDFLALLLNVKNIKLDDAILSDPAFLTLRDSSIVLIPDGNEGRPNPFAKFGNDAVTMPTTPTSPVSPTTVPPTTPPNTIPDPVQP</sequence>
<evidence type="ECO:0000313" key="3">
    <source>
        <dbReference type="EMBL" id="KKR43694.1"/>
    </source>
</evidence>
<feature type="transmembrane region" description="Helical" evidence="2">
    <location>
        <begin position="7"/>
        <end position="25"/>
    </location>
</feature>
<dbReference type="PATRIC" id="fig|1618776.3.peg.184"/>
<keyword evidence="2" id="KW-0472">Membrane</keyword>
<keyword evidence="2" id="KW-1133">Transmembrane helix</keyword>
<organism evidence="3 4">
    <name type="scientific">Candidatus Nomurabacteria bacterium GW2011_GWF2_40_12</name>
    <dbReference type="NCBI Taxonomy" id="1618776"/>
    <lineage>
        <taxon>Bacteria</taxon>
        <taxon>Candidatus Nomuraibacteriota</taxon>
    </lineage>
</organism>